<evidence type="ECO:0000256" key="1">
    <source>
        <dbReference type="ARBA" id="ARBA00001946"/>
    </source>
</evidence>
<gene>
    <name evidence="12" type="primary">apbE2</name>
    <name evidence="12" type="ORF">JCM31185_06030</name>
</gene>
<evidence type="ECO:0000313" key="13">
    <source>
        <dbReference type="Proteomes" id="UP001628078"/>
    </source>
</evidence>
<dbReference type="EMBL" id="BQXO01000001">
    <property type="protein sequence ID" value="GKT05314.1"/>
    <property type="molecule type" value="Genomic_DNA"/>
</dbReference>
<dbReference type="SUPFAM" id="SSF143631">
    <property type="entry name" value="ApbE-like"/>
    <property type="match status" value="1"/>
</dbReference>
<evidence type="ECO:0000313" key="12">
    <source>
        <dbReference type="EMBL" id="GKT05314.1"/>
    </source>
</evidence>
<dbReference type="RefSeq" id="WP_407882563.1">
    <property type="nucleotide sequence ID" value="NZ_BQXO01000001.1"/>
</dbReference>
<reference evidence="12 13" key="1">
    <citation type="submission" date="2022-03" db="EMBL/GenBank/DDBJ databases">
        <title>Draft genome sequence of Furfurilactobacillus curtus JCM 31185.</title>
        <authorList>
            <person name="Suzuki S."/>
            <person name="Endo A."/>
            <person name="Kajikawa A."/>
        </authorList>
    </citation>
    <scope>NUCLEOTIDE SEQUENCE [LARGE SCALE GENOMIC DNA]</scope>
    <source>
        <strain evidence="12 13">JCM 31185</strain>
    </source>
</reference>
<name>A0ABQ5JP27_9LACO</name>
<evidence type="ECO:0000256" key="5">
    <source>
        <dbReference type="ARBA" id="ARBA00022679"/>
    </source>
</evidence>
<keyword evidence="5 11" id="KW-0808">Transferase</keyword>
<protein>
    <recommendedName>
        <fullName evidence="3 11">FAD:protein FMN transferase</fullName>
        <ecNumber evidence="2 11">2.7.1.180</ecNumber>
    </recommendedName>
    <alternativeName>
        <fullName evidence="9 11">Flavin transferase</fullName>
    </alternativeName>
</protein>
<proteinExistence type="inferred from homology"/>
<dbReference type="PANTHER" id="PTHR30040">
    <property type="entry name" value="THIAMINE BIOSYNTHESIS LIPOPROTEIN APBE"/>
    <property type="match status" value="1"/>
</dbReference>
<dbReference type="Pfam" id="PF02424">
    <property type="entry name" value="ApbE"/>
    <property type="match status" value="1"/>
</dbReference>
<dbReference type="GO" id="GO:0016740">
    <property type="term" value="F:transferase activity"/>
    <property type="evidence" value="ECO:0007669"/>
    <property type="project" value="UniProtKB-KW"/>
</dbReference>
<evidence type="ECO:0000256" key="7">
    <source>
        <dbReference type="ARBA" id="ARBA00022827"/>
    </source>
</evidence>
<accession>A0ABQ5JP27</accession>
<evidence type="ECO:0000256" key="8">
    <source>
        <dbReference type="ARBA" id="ARBA00022842"/>
    </source>
</evidence>
<organism evidence="12 13">
    <name type="scientific">Furfurilactobacillus curtus</name>
    <dbReference type="NCBI Taxonomy" id="1746200"/>
    <lineage>
        <taxon>Bacteria</taxon>
        <taxon>Bacillati</taxon>
        <taxon>Bacillota</taxon>
        <taxon>Bacilli</taxon>
        <taxon>Lactobacillales</taxon>
        <taxon>Lactobacillaceae</taxon>
        <taxon>Furfurilactobacillus</taxon>
    </lineage>
</organism>
<keyword evidence="8 11" id="KW-0460">Magnesium</keyword>
<sequence>MDKRIQSAWGPTQAIDGVADYRQDEQFHALGTNVQLSIFGANQRQWLTKAHELVINYEDQLTVNRNTSEVMAINQAAGKYPIQVSDSTYRLIELGVKASLEKSGFNIAIGPLVKSWQIGFADAHRPSPTDIDAALALIDPQKIHLDAGNRTVYLSQVGMKLDLGAIAKGYIADRIKDLWMAVGISAGLINLGGNLLFVGASPHTTDRAWRIGVQNPWASRGEPLATVNLPACSAVTSGIYERHLTVGQHDYHHILDSQTGYPFETDLAGVTVFSRHSIIGEVESTRLFFAGKAPQNWLQEHPDCLGAIFVNQQHQVEIVGLDPAIVKLNQTDSQ</sequence>
<evidence type="ECO:0000256" key="9">
    <source>
        <dbReference type="ARBA" id="ARBA00031306"/>
    </source>
</evidence>
<dbReference type="InterPro" id="IPR024932">
    <property type="entry name" value="ApbE"/>
</dbReference>
<comment type="catalytic activity">
    <reaction evidence="10 11">
        <text>L-threonyl-[protein] + FAD = FMN-L-threonyl-[protein] + AMP + H(+)</text>
        <dbReference type="Rhea" id="RHEA:36847"/>
        <dbReference type="Rhea" id="RHEA-COMP:11060"/>
        <dbReference type="Rhea" id="RHEA-COMP:11061"/>
        <dbReference type="ChEBI" id="CHEBI:15378"/>
        <dbReference type="ChEBI" id="CHEBI:30013"/>
        <dbReference type="ChEBI" id="CHEBI:57692"/>
        <dbReference type="ChEBI" id="CHEBI:74257"/>
        <dbReference type="ChEBI" id="CHEBI:456215"/>
        <dbReference type="EC" id="2.7.1.180"/>
    </reaction>
</comment>
<evidence type="ECO:0000256" key="2">
    <source>
        <dbReference type="ARBA" id="ARBA00011955"/>
    </source>
</evidence>
<comment type="caution">
    <text evidence="12">The sequence shown here is derived from an EMBL/GenBank/DDBJ whole genome shotgun (WGS) entry which is preliminary data.</text>
</comment>
<keyword evidence="7 11" id="KW-0274">FAD</keyword>
<comment type="cofactor">
    <cofactor evidence="1">
        <name>Mg(2+)</name>
        <dbReference type="ChEBI" id="CHEBI:18420"/>
    </cofactor>
</comment>
<dbReference type="Gene3D" id="3.10.520.10">
    <property type="entry name" value="ApbE-like domains"/>
    <property type="match status" value="1"/>
</dbReference>
<dbReference type="EC" id="2.7.1.180" evidence="2 11"/>
<keyword evidence="4 11" id="KW-0285">Flavoprotein</keyword>
<comment type="similarity">
    <text evidence="11">Belongs to the ApbE family.</text>
</comment>
<dbReference type="PANTHER" id="PTHR30040:SF2">
    <property type="entry name" value="FAD:PROTEIN FMN TRANSFERASE"/>
    <property type="match status" value="1"/>
</dbReference>
<evidence type="ECO:0000256" key="4">
    <source>
        <dbReference type="ARBA" id="ARBA00022630"/>
    </source>
</evidence>
<dbReference type="PIRSF" id="PIRSF006268">
    <property type="entry name" value="ApbE"/>
    <property type="match status" value="1"/>
</dbReference>
<evidence type="ECO:0000256" key="11">
    <source>
        <dbReference type="PIRNR" id="PIRNR006268"/>
    </source>
</evidence>
<keyword evidence="6 11" id="KW-0479">Metal-binding</keyword>
<keyword evidence="13" id="KW-1185">Reference proteome</keyword>
<evidence type="ECO:0000256" key="10">
    <source>
        <dbReference type="ARBA" id="ARBA00048540"/>
    </source>
</evidence>
<dbReference type="InterPro" id="IPR003374">
    <property type="entry name" value="ApbE-like_sf"/>
</dbReference>
<evidence type="ECO:0000256" key="6">
    <source>
        <dbReference type="ARBA" id="ARBA00022723"/>
    </source>
</evidence>
<evidence type="ECO:0000256" key="3">
    <source>
        <dbReference type="ARBA" id="ARBA00016337"/>
    </source>
</evidence>
<dbReference type="Proteomes" id="UP001628078">
    <property type="component" value="Unassembled WGS sequence"/>
</dbReference>